<gene>
    <name evidence="2" type="ORF">QR680_011698</name>
</gene>
<feature type="compositionally biased region" description="Acidic residues" evidence="1">
    <location>
        <begin position="37"/>
        <end position="54"/>
    </location>
</feature>
<keyword evidence="3" id="KW-1185">Reference proteome</keyword>
<feature type="region of interest" description="Disordered" evidence="1">
    <location>
        <begin position="97"/>
        <end position="125"/>
    </location>
</feature>
<evidence type="ECO:0000313" key="2">
    <source>
        <dbReference type="EMBL" id="KAK0414966.1"/>
    </source>
</evidence>
<organism evidence="2 3">
    <name type="scientific">Steinernema hermaphroditum</name>
    <dbReference type="NCBI Taxonomy" id="289476"/>
    <lineage>
        <taxon>Eukaryota</taxon>
        <taxon>Metazoa</taxon>
        <taxon>Ecdysozoa</taxon>
        <taxon>Nematoda</taxon>
        <taxon>Chromadorea</taxon>
        <taxon>Rhabditida</taxon>
        <taxon>Tylenchina</taxon>
        <taxon>Panagrolaimomorpha</taxon>
        <taxon>Strongyloidoidea</taxon>
        <taxon>Steinernematidae</taxon>
        <taxon>Steinernema</taxon>
    </lineage>
</organism>
<feature type="region of interest" description="Disordered" evidence="1">
    <location>
        <begin position="161"/>
        <end position="188"/>
    </location>
</feature>
<protein>
    <submittedName>
        <fullName evidence="2">Uncharacterized protein</fullName>
    </submittedName>
</protein>
<reference evidence="2" key="1">
    <citation type="submission" date="2023-06" db="EMBL/GenBank/DDBJ databases">
        <title>Genomic analysis of the entomopathogenic nematode Steinernema hermaphroditum.</title>
        <authorList>
            <person name="Schwarz E.M."/>
            <person name="Heppert J.K."/>
            <person name="Baniya A."/>
            <person name="Schwartz H.T."/>
            <person name="Tan C.-H."/>
            <person name="Antoshechkin I."/>
            <person name="Sternberg P.W."/>
            <person name="Goodrich-Blair H."/>
            <person name="Dillman A.R."/>
        </authorList>
    </citation>
    <scope>NUCLEOTIDE SEQUENCE</scope>
    <source>
        <strain evidence="2">PS9179</strain>
        <tissue evidence="2">Whole animal</tissue>
    </source>
</reference>
<feature type="region of interest" description="Disordered" evidence="1">
    <location>
        <begin position="1"/>
        <end position="85"/>
    </location>
</feature>
<dbReference type="AlphaFoldDB" id="A0AA39HZF1"/>
<evidence type="ECO:0000256" key="1">
    <source>
        <dbReference type="SAM" id="MobiDB-lite"/>
    </source>
</evidence>
<dbReference type="Proteomes" id="UP001175271">
    <property type="component" value="Unassembled WGS sequence"/>
</dbReference>
<proteinExistence type="predicted"/>
<sequence length="188" mass="19219">MVVNSANGEVADVDSSVCEPIVDEPDGTVKDESLELGVDDIAEADESESVESESVEVKPDEDEPKKDVGEGSVRAVEGGSLDGKLAADDAGKVVDVSVEDETAGDEPVVTGLDEEGDGDDESGPLETVNAELVDADGGGTVEVIKEGSVDVETVKVTDEVRGGDDDAIGKIVDKEPTDGVPFETVGDG</sequence>
<accession>A0AA39HZF1</accession>
<feature type="compositionally biased region" description="Basic and acidic residues" evidence="1">
    <location>
        <begin position="161"/>
        <end position="177"/>
    </location>
</feature>
<evidence type="ECO:0000313" key="3">
    <source>
        <dbReference type="Proteomes" id="UP001175271"/>
    </source>
</evidence>
<name>A0AA39HZF1_9BILA</name>
<feature type="compositionally biased region" description="Acidic residues" evidence="1">
    <location>
        <begin position="112"/>
        <end position="123"/>
    </location>
</feature>
<dbReference type="EMBL" id="JAUCMV010000002">
    <property type="protein sequence ID" value="KAK0414966.1"/>
    <property type="molecule type" value="Genomic_DNA"/>
</dbReference>
<feature type="compositionally biased region" description="Basic and acidic residues" evidence="1">
    <location>
        <begin position="55"/>
        <end position="69"/>
    </location>
</feature>
<comment type="caution">
    <text evidence="2">The sequence shown here is derived from an EMBL/GenBank/DDBJ whole genome shotgun (WGS) entry which is preliminary data.</text>
</comment>